<dbReference type="InterPro" id="IPR008271">
    <property type="entry name" value="Ser/Thr_kinase_AS"/>
</dbReference>
<evidence type="ECO:0000256" key="4">
    <source>
        <dbReference type="RuleBase" id="RU000304"/>
    </source>
</evidence>
<dbReference type="PROSITE" id="PS00108">
    <property type="entry name" value="PROTEIN_KINASE_ST"/>
    <property type="match status" value="1"/>
</dbReference>
<feature type="domain" description="Protein kinase" evidence="5">
    <location>
        <begin position="19"/>
        <end position="260"/>
    </location>
</feature>
<comment type="caution">
    <text evidence="6">The sequence shown here is derived from an EMBL/GenBank/DDBJ whole genome shotgun (WGS) entry which is preliminary data.</text>
</comment>
<reference evidence="6 7" key="1">
    <citation type="submission" date="2024-04" db="EMBL/GenBank/DDBJ databases">
        <title>Tritrichomonas musculus Genome.</title>
        <authorList>
            <person name="Alves-Ferreira E."/>
            <person name="Grigg M."/>
            <person name="Lorenzi H."/>
            <person name="Galac M."/>
        </authorList>
    </citation>
    <scope>NUCLEOTIDE SEQUENCE [LARGE SCALE GENOMIC DNA]</scope>
    <source>
        <strain evidence="6 7">EAF2021</strain>
    </source>
</reference>
<dbReference type="Pfam" id="PF00069">
    <property type="entry name" value="Pkinase"/>
    <property type="match status" value="1"/>
</dbReference>
<proteinExistence type="inferred from homology"/>
<dbReference type="EMBL" id="JAPFFF010000047">
    <property type="protein sequence ID" value="KAK8840330.1"/>
    <property type="molecule type" value="Genomic_DNA"/>
</dbReference>
<dbReference type="PROSITE" id="PS50011">
    <property type="entry name" value="PROTEIN_KINASE_DOM"/>
    <property type="match status" value="1"/>
</dbReference>
<evidence type="ECO:0000256" key="3">
    <source>
        <dbReference type="PROSITE-ProRule" id="PRU10141"/>
    </source>
</evidence>
<accession>A0ABR2H2D9</accession>
<gene>
    <name evidence="6" type="ORF">M9Y10_030887</name>
</gene>
<dbReference type="PANTHER" id="PTHR24362">
    <property type="entry name" value="SERINE/THREONINE-PROTEIN KINASE NEK"/>
    <property type="match status" value="1"/>
</dbReference>
<dbReference type="PROSITE" id="PS00107">
    <property type="entry name" value="PROTEIN_KINASE_ATP"/>
    <property type="match status" value="1"/>
</dbReference>
<keyword evidence="2 3" id="KW-0067">ATP-binding</keyword>
<dbReference type="SMART" id="SM00220">
    <property type="entry name" value="S_TKc"/>
    <property type="match status" value="1"/>
</dbReference>
<dbReference type="Gene3D" id="1.10.510.10">
    <property type="entry name" value="Transferase(Phosphotransferase) domain 1"/>
    <property type="match status" value="1"/>
</dbReference>
<evidence type="ECO:0000313" key="6">
    <source>
        <dbReference type="EMBL" id="KAK8840330.1"/>
    </source>
</evidence>
<dbReference type="InterPro" id="IPR017441">
    <property type="entry name" value="Protein_kinase_ATP_BS"/>
</dbReference>
<dbReference type="PANTHER" id="PTHR24362:SF309">
    <property type="entry name" value="PROTEIN KINASE DOMAIN-CONTAINING PROTEIN"/>
    <property type="match status" value="1"/>
</dbReference>
<dbReference type="CDD" id="cd14014">
    <property type="entry name" value="STKc_PknB_like"/>
    <property type="match status" value="1"/>
</dbReference>
<evidence type="ECO:0000256" key="1">
    <source>
        <dbReference type="ARBA" id="ARBA00022741"/>
    </source>
</evidence>
<comment type="similarity">
    <text evidence="4">Belongs to the protein kinase superfamily.</text>
</comment>
<feature type="binding site" evidence="3">
    <location>
        <position position="48"/>
    </location>
    <ligand>
        <name>ATP</name>
        <dbReference type="ChEBI" id="CHEBI:30616"/>
    </ligand>
</feature>
<keyword evidence="4" id="KW-0418">Kinase</keyword>
<dbReference type="Proteomes" id="UP001470230">
    <property type="component" value="Unassembled WGS sequence"/>
</dbReference>
<keyword evidence="1 3" id="KW-0547">Nucleotide-binding</keyword>
<name>A0ABR2H2D9_9EUKA</name>
<protein>
    <recommendedName>
        <fullName evidence="5">Protein kinase domain-containing protein</fullName>
    </recommendedName>
</protein>
<dbReference type="InterPro" id="IPR000719">
    <property type="entry name" value="Prot_kinase_dom"/>
</dbReference>
<evidence type="ECO:0000256" key="2">
    <source>
        <dbReference type="ARBA" id="ARBA00022840"/>
    </source>
</evidence>
<sequence length="332" mass="38397">MCFQESQELIEETLSLHGYEYTQFLGKGGFSSVYLCQSPKYHQYFAVKRSKIHRLTEDEYNFLVTLNHPNIIRLYDSFHDEFAQYLVMEYCPNGTMKENGNLPYDKFVYYSKQVLEAIAFCHSNNVAHRDIKPDNIFLDRYNHVKLADFGMAKCFNINTKSSEKCGSLLYLSPEMLQNREICPFKADIWALGITFFYMATGQYPFPHSNTEELKQMIYIGAIDFDQYELHPKVRYLLGKMLIKDHNNRPNARKLLELPIFQSVNSPAPNKGGNNKCISVFRTHSSFSLLKPKSLDASRHKFIKPGNINEIMTYKSGNKNPKLTPPAVPANTF</sequence>
<evidence type="ECO:0000259" key="5">
    <source>
        <dbReference type="PROSITE" id="PS50011"/>
    </source>
</evidence>
<organism evidence="6 7">
    <name type="scientific">Tritrichomonas musculus</name>
    <dbReference type="NCBI Taxonomy" id="1915356"/>
    <lineage>
        <taxon>Eukaryota</taxon>
        <taxon>Metamonada</taxon>
        <taxon>Parabasalia</taxon>
        <taxon>Tritrichomonadida</taxon>
        <taxon>Tritrichomonadidae</taxon>
        <taxon>Tritrichomonas</taxon>
    </lineage>
</organism>
<dbReference type="SUPFAM" id="SSF56112">
    <property type="entry name" value="Protein kinase-like (PK-like)"/>
    <property type="match status" value="1"/>
</dbReference>
<dbReference type="InterPro" id="IPR011009">
    <property type="entry name" value="Kinase-like_dom_sf"/>
</dbReference>
<keyword evidence="4" id="KW-0808">Transferase</keyword>
<evidence type="ECO:0000313" key="7">
    <source>
        <dbReference type="Proteomes" id="UP001470230"/>
    </source>
</evidence>
<keyword evidence="7" id="KW-1185">Reference proteome</keyword>
<keyword evidence="4" id="KW-0723">Serine/threonine-protein kinase</keyword>